<gene>
    <name evidence="2" type="ORF">ACFOOQ_00360</name>
</gene>
<feature type="transmembrane region" description="Helical" evidence="1">
    <location>
        <begin position="7"/>
        <end position="28"/>
    </location>
</feature>
<evidence type="ECO:0000313" key="2">
    <source>
        <dbReference type="EMBL" id="MFC3673975.1"/>
    </source>
</evidence>
<keyword evidence="1" id="KW-1133">Transmembrane helix</keyword>
<dbReference type="RefSeq" id="WP_379720069.1">
    <property type="nucleotide sequence ID" value="NZ_JBHRYJ010000001.1"/>
</dbReference>
<evidence type="ECO:0000256" key="1">
    <source>
        <dbReference type="SAM" id="Phobius"/>
    </source>
</evidence>
<evidence type="ECO:0000313" key="3">
    <source>
        <dbReference type="Proteomes" id="UP001595711"/>
    </source>
</evidence>
<name>A0ABV7V9W9_9PROT</name>
<sequence>MARSAAAAPGLAAFDFILLAVFFIGIYLEVAIHISPSIPLPSAPSGLAGLVLLWRRRDQMQPMHLAGLFGIILLYVGAVLSAPDYTYLPKRFTGLVQLVYSLVIGYAMLLTVLLATRRQLARFFLGFSLFIVIGCLLETYAGLDRLSDQVRLAIYDSGIYDADLRDRLLYGKVRPKLFTSEPSAVTFSYTLFTLSWFIVSTSRWKLPLFAVLLASGLLAMPGPTLLLSLPVLVAYYLFVDAGRGSATRRIAVIMLSAILLVVFVTIGLTVYSERLSFILAGNDPSFFYRVIGPALVARHVIEQYPWAGAGLTGADFIADLVLNVYVQSANFSAGWKITRIADVLTNFFWLHWIYLGLVWGSVIFVALSVWLRQLGAPSLAFCWIAWAVFGQASGAYVGPKTWAVLLLSAGLTILARRQPVAPAAPARRAYWRPLPGVRHAAA</sequence>
<feature type="transmembrane region" description="Helical" evidence="1">
    <location>
        <begin position="347"/>
        <end position="371"/>
    </location>
</feature>
<feature type="transmembrane region" description="Helical" evidence="1">
    <location>
        <begin position="383"/>
        <end position="407"/>
    </location>
</feature>
<feature type="transmembrane region" description="Helical" evidence="1">
    <location>
        <begin position="65"/>
        <end position="83"/>
    </location>
</feature>
<proteinExistence type="predicted"/>
<feature type="transmembrane region" description="Helical" evidence="1">
    <location>
        <begin position="95"/>
        <end position="116"/>
    </location>
</feature>
<feature type="transmembrane region" description="Helical" evidence="1">
    <location>
        <begin position="34"/>
        <end position="53"/>
    </location>
</feature>
<feature type="transmembrane region" description="Helical" evidence="1">
    <location>
        <begin position="123"/>
        <end position="143"/>
    </location>
</feature>
<organism evidence="2 3">
    <name type="scientific">Ferrovibrio xuzhouensis</name>
    <dbReference type="NCBI Taxonomy" id="1576914"/>
    <lineage>
        <taxon>Bacteria</taxon>
        <taxon>Pseudomonadati</taxon>
        <taxon>Pseudomonadota</taxon>
        <taxon>Alphaproteobacteria</taxon>
        <taxon>Rhodospirillales</taxon>
        <taxon>Rhodospirillaceae</taxon>
        <taxon>Ferrovibrio</taxon>
    </lineage>
</organism>
<keyword evidence="1" id="KW-0472">Membrane</keyword>
<comment type="caution">
    <text evidence="2">The sequence shown here is derived from an EMBL/GenBank/DDBJ whole genome shotgun (WGS) entry which is preliminary data.</text>
</comment>
<dbReference type="Proteomes" id="UP001595711">
    <property type="component" value="Unassembled WGS sequence"/>
</dbReference>
<keyword evidence="3" id="KW-1185">Reference proteome</keyword>
<feature type="transmembrane region" description="Helical" evidence="1">
    <location>
        <begin position="211"/>
        <end position="238"/>
    </location>
</feature>
<keyword evidence="1" id="KW-0812">Transmembrane</keyword>
<dbReference type="EMBL" id="JBHRYJ010000001">
    <property type="protein sequence ID" value="MFC3673975.1"/>
    <property type="molecule type" value="Genomic_DNA"/>
</dbReference>
<accession>A0ABV7V9W9</accession>
<feature type="transmembrane region" description="Helical" evidence="1">
    <location>
        <begin position="250"/>
        <end position="271"/>
    </location>
</feature>
<protein>
    <submittedName>
        <fullName evidence="2">Uncharacterized protein</fullName>
    </submittedName>
</protein>
<reference evidence="3" key="1">
    <citation type="journal article" date="2019" name="Int. J. Syst. Evol. Microbiol.">
        <title>The Global Catalogue of Microorganisms (GCM) 10K type strain sequencing project: providing services to taxonomists for standard genome sequencing and annotation.</title>
        <authorList>
            <consortium name="The Broad Institute Genomics Platform"/>
            <consortium name="The Broad Institute Genome Sequencing Center for Infectious Disease"/>
            <person name="Wu L."/>
            <person name="Ma J."/>
        </authorList>
    </citation>
    <scope>NUCLEOTIDE SEQUENCE [LARGE SCALE GENOMIC DNA]</scope>
    <source>
        <strain evidence="3">KCTC 42182</strain>
    </source>
</reference>